<keyword evidence="2" id="KW-0378">Hydrolase</keyword>
<dbReference type="SUPFAM" id="SSF53955">
    <property type="entry name" value="Lysozyme-like"/>
    <property type="match status" value="1"/>
</dbReference>
<dbReference type="CDD" id="cd13925">
    <property type="entry name" value="RPF"/>
    <property type="match status" value="1"/>
</dbReference>
<accession>A0A7L4YT80</accession>
<evidence type="ECO:0000313" key="4">
    <source>
        <dbReference type="EMBL" id="QHC02451.1"/>
    </source>
</evidence>
<sequence length="79" mass="8701">MNWDALAQCESSGNWAINTGNGYYGGVQFDKRTWDAYGGSAYAAYPHQASREQQIAVATQLYNARGIQPWPKCGPKLLS</sequence>
<dbReference type="AlphaFoldDB" id="A0A7L4YT80"/>
<organism evidence="4 5">
    <name type="scientific">Epidermidibacterium keratini</name>
    <dbReference type="NCBI Taxonomy" id="1891644"/>
    <lineage>
        <taxon>Bacteria</taxon>
        <taxon>Bacillati</taxon>
        <taxon>Actinomycetota</taxon>
        <taxon>Actinomycetes</taxon>
        <taxon>Sporichthyales</taxon>
        <taxon>Sporichthyaceae</taxon>
        <taxon>Epidermidibacterium</taxon>
    </lineage>
</organism>
<dbReference type="Proteomes" id="UP000463857">
    <property type="component" value="Chromosome"/>
</dbReference>
<dbReference type="InParanoid" id="A0A7L4YT80"/>
<evidence type="ECO:0000259" key="3">
    <source>
        <dbReference type="Pfam" id="PF06737"/>
    </source>
</evidence>
<name>A0A7L4YT80_9ACTN</name>
<evidence type="ECO:0000256" key="1">
    <source>
        <dbReference type="ARBA" id="ARBA00010830"/>
    </source>
</evidence>
<proteinExistence type="inferred from homology"/>
<dbReference type="InterPro" id="IPR010618">
    <property type="entry name" value="RPF"/>
</dbReference>
<evidence type="ECO:0000313" key="5">
    <source>
        <dbReference type="Proteomes" id="UP000463857"/>
    </source>
</evidence>
<dbReference type="EMBL" id="CP047156">
    <property type="protein sequence ID" value="QHC02451.1"/>
    <property type="molecule type" value="Genomic_DNA"/>
</dbReference>
<reference evidence="4 5" key="1">
    <citation type="journal article" date="2018" name="Int. J. Syst. Evol. Microbiol.">
        <title>Epidermidibacterium keratini gen. nov., sp. nov., a member of the family Sporichthyaceae, isolated from keratin epidermis.</title>
        <authorList>
            <person name="Lee D.G."/>
            <person name="Trujillo M.E."/>
            <person name="Kang S."/>
            <person name="Nam J.J."/>
            <person name="Kim Y.J."/>
        </authorList>
    </citation>
    <scope>NUCLEOTIDE SEQUENCE [LARGE SCALE GENOMIC DNA]</scope>
    <source>
        <strain evidence="4 5">EPI-7</strain>
    </source>
</reference>
<dbReference type="Pfam" id="PF06737">
    <property type="entry name" value="Transglycosylas"/>
    <property type="match status" value="1"/>
</dbReference>
<protein>
    <recommendedName>
        <fullName evidence="3">Resuscitation-promoting factor core lysozyme-like domain-containing protein</fullName>
    </recommendedName>
</protein>
<dbReference type="InterPro" id="IPR023346">
    <property type="entry name" value="Lysozyme-like_dom_sf"/>
</dbReference>
<dbReference type="OrthoDB" id="1404170at2"/>
<feature type="domain" description="Resuscitation-promoting factor core lysozyme-like" evidence="3">
    <location>
        <begin position="2"/>
        <end position="73"/>
    </location>
</feature>
<dbReference type="KEGG" id="eke:EK0264_13835"/>
<comment type="similarity">
    <text evidence="1">Belongs to the transglycosylase family. Rpf subfamily.</text>
</comment>
<dbReference type="Gene3D" id="1.10.530.10">
    <property type="match status" value="1"/>
</dbReference>
<dbReference type="GO" id="GO:0016787">
    <property type="term" value="F:hydrolase activity"/>
    <property type="evidence" value="ECO:0007669"/>
    <property type="project" value="UniProtKB-KW"/>
</dbReference>
<evidence type="ECO:0000256" key="2">
    <source>
        <dbReference type="ARBA" id="ARBA00022801"/>
    </source>
</evidence>
<keyword evidence="5" id="KW-1185">Reference proteome</keyword>
<gene>
    <name evidence="4" type="ORF">EK0264_13835</name>
</gene>